<feature type="transmembrane region" description="Helical" evidence="8">
    <location>
        <begin position="351"/>
        <end position="372"/>
    </location>
</feature>
<feature type="transmembrane region" description="Helical" evidence="8">
    <location>
        <begin position="152"/>
        <end position="183"/>
    </location>
</feature>
<feature type="transmembrane region" description="Helical" evidence="8">
    <location>
        <begin position="195"/>
        <end position="217"/>
    </location>
</feature>
<evidence type="ECO:0000256" key="2">
    <source>
        <dbReference type="ARBA" id="ARBA00022475"/>
    </source>
</evidence>
<dbReference type="GO" id="GO:0005886">
    <property type="term" value="C:plasma membrane"/>
    <property type="evidence" value="ECO:0007669"/>
    <property type="project" value="UniProtKB-SubCell"/>
</dbReference>
<evidence type="ECO:0000313" key="11">
    <source>
        <dbReference type="Proteomes" id="UP000287502"/>
    </source>
</evidence>
<dbReference type="RefSeq" id="WP_128466838.1">
    <property type="nucleotide sequence ID" value="NZ_CP035108.1"/>
</dbReference>
<keyword evidence="4 10" id="KW-0808">Transferase</keyword>
<evidence type="ECO:0000256" key="3">
    <source>
        <dbReference type="ARBA" id="ARBA00022676"/>
    </source>
</evidence>
<keyword evidence="11" id="KW-1185">Reference proteome</keyword>
<evidence type="ECO:0000313" key="10">
    <source>
        <dbReference type="EMBL" id="QAR33552.1"/>
    </source>
</evidence>
<dbReference type="GO" id="GO:0000030">
    <property type="term" value="F:mannosyltransferase activity"/>
    <property type="evidence" value="ECO:0007669"/>
    <property type="project" value="InterPro"/>
</dbReference>
<dbReference type="EMBL" id="CP035108">
    <property type="protein sequence ID" value="QAR33552.1"/>
    <property type="molecule type" value="Genomic_DNA"/>
</dbReference>
<organism evidence="10 11">
    <name type="scientific">Geovibrio thiophilus</name>
    <dbReference type="NCBI Taxonomy" id="139438"/>
    <lineage>
        <taxon>Bacteria</taxon>
        <taxon>Pseudomonadati</taxon>
        <taxon>Deferribacterota</taxon>
        <taxon>Deferribacteres</taxon>
        <taxon>Deferribacterales</taxon>
        <taxon>Geovibrionaceae</taxon>
        <taxon>Geovibrio</taxon>
    </lineage>
</organism>
<evidence type="ECO:0000256" key="5">
    <source>
        <dbReference type="ARBA" id="ARBA00022692"/>
    </source>
</evidence>
<dbReference type="GO" id="GO:0016763">
    <property type="term" value="F:pentosyltransferase activity"/>
    <property type="evidence" value="ECO:0007669"/>
    <property type="project" value="TreeGrafter"/>
</dbReference>
<feature type="transmembrane region" description="Helical" evidence="8">
    <location>
        <begin position="272"/>
        <end position="290"/>
    </location>
</feature>
<gene>
    <name evidence="10" type="ORF">EP073_09100</name>
</gene>
<feature type="transmembrane region" description="Helical" evidence="8">
    <location>
        <begin position="246"/>
        <end position="265"/>
    </location>
</feature>
<keyword evidence="7 8" id="KW-0472">Membrane</keyword>
<evidence type="ECO:0000256" key="6">
    <source>
        <dbReference type="ARBA" id="ARBA00022989"/>
    </source>
</evidence>
<accession>A0A3R5UZH9</accession>
<evidence type="ECO:0000256" key="8">
    <source>
        <dbReference type="SAM" id="Phobius"/>
    </source>
</evidence>
<dbReference type="Pfam" id="PF02366">
    <property type="entry name" value="PMT"/>
    <property type="match status" value="1"/>
</dbReference>
<feature type="transmembrane region" description="Helical" evidence="8">
    <location>
        <begin position="296"/>
        <end position="315"/>
    </location>
</feature>
<evidence type="ECO:0000259" key="9">
    <source>
        <dbReference type="Pfam" id="PF02366"/>
    </source>
</evidence>
<dbReference type="GO" id="GO:0010041">
    <property type="term" value="P:response to iron(III) ion"/>
    <property type="evidence" value="ECO:0007669"/>
    <property type="project" value="TreeGrafter"/>
</dbReference>
<feature type="transmembrane region" description="Helical" evidence="8">
    <location>
        <begin position="121"/>
        <end position="140"/>
    </location>
</feature>
<dbReference type="PANTHER" id="PTHR33908">
    <property type="entry name" value="MANNOSYLTRANSFERASE YKCB-RELATED"/>
    <property type="match status" value="1"/>
</dbReference>
<dbReference type="InterPro" id="IPR003342">
    <property type="entry name" value="ArnT-like_N"/>
</dbReference>
<keyword evidence="6 8" id="KW-1133">Transmembrane helix</keyword>
<dbReference type="GO" id="GO:0006493">
    <property type="term" value="P:protein O-linked glycosylation"/>
    <property type="evidence" value="ECO:0007669"/>
    <property type="project" value="InterPro"/>
</dbReference>
<keyword evidence="5 8" id="KW-0812">Transmembrane</keyword>
<sequence length="519" mass="58537">MAVFVILALVSSYHMTLFESTEGRYAEIAREMLVSGNFMIPEFNGITHFHKPPLVYWLIAAGMKIFGVNALGARFFGIAAAAAALIFTRKTAYLLTRDDSTSDCAVLAAGSSLLFMSVSRIVAIDIYITAVVIIALYIVFSAANGSNGIFEGVLFGLLLGMGFMLKGPVVLLFTVIPVCAAALYNKNYRNLFNPVFFFSSLTVFLLTGLPWYLYIAVHYDGIAAYFLGYQLVDRMTTEVFNRAEPWYFYPAVLFGLCPMFIYSLYGMLRERFTGRYSLWIFFFLPFLVFQVSESKLISYLAPFTPLLGILAASAVMRFRSHLPLFFGHLYMTVLILAPAASGYVLDYLHSYRLPLMLSTLVAAAVYITILGGYRFGRGFVIASAWTVLVISVPVYALVPAVEENVKGFRLLAEASLTEKYGERLEAVFYKTFLPSVSFYREEIVPAVFGKERELQFEKDEEYKRYYVDNESDAGEFFSSRSRLFIITGPEHISEIEANYGYSCFEEYKARKAHLYFCGR</sequence>
<dbReference type="GO" id="GO:0009103">
    <property type="term" value="P:lipopolysaccharide biosynthetic process"/>
    <property type="evidence" value="ECO:0007669"/>
    <property type="project" value="TreeGrafter"/>
</dbReference>
<dbReference type="OrthoDB" id="9815691at2"/>
<dbReference type="InterPro" id="IPR050297">
    <property type="entry name" value="LipidA_mod_glycosyltrf_83"/>
</dbReference>
<name>A0A3R5UZH9_9BACT</name>
<evidence type="ECO:0000256" key="1">
    <source>
        <dbReference type="ARBA" id="ARBA00004651"/>
    </source>
</evidence>
<dbReference type="PANTHER" id="PTHR33908:SF3">
    <property type="entry name" value="UNDECAPRENYL PHOSPHATE-ALPHA-4-AMINO-4-DEOXY-L-ARABINOSE ARABINOSYL TRANSFERASE"/>
    <property type="match status" value="1"/>
</dbReference>
<comment type="subcellular location">
    <subcellularLocation>
        <location evidence="1">Cell membrane</location>
        <topology evidence="1">Multi-pass membrane protein</topology>
    </subcellularLocation>
</comment>
<dbReference type="Proteomes" id="UP000287502">
    <property type="component" value="Chromosome"/>
</dbReference>
<keyword evidence="3" id="KW-0328">Glycosyltransferase</keyword>
<protein>
    <submittedName>
        <fullName evidence="10">Phospholipid carrier-dependent glycosyltransferase</fullName>
    </submittedName>
</protein>
<feature type="transmembrane region" description="Helical" evidence="8">
    <location>
        <begin position="54"/>
        <end position="87"/>
    </location>
</feature>
<reference evidence="10 11" key="1">
    <citation type="submission" date="2019-01" db="EMBL/GenBank/DDBJ databases">
        <title>Geovibrio thiophilus DSM 11263, complete genome.</title>
        <authorList>
            <person name="Spring S."/>
            <person name="Bunk B."/>
            <person name="Sproer C."/>
        </authorList>
    </citation>
    <scope>NUCLEOTIDE SEQUENCE [LARGE SCALE GENOMIC DNA]</scope>
    <source>
        <strain evidence="10 11">DSM 11263</strain>
    </source>
</reference>
<evidence type="ECO:0000256" key="4">
    <source>
        <dbReference type="ARBA" id="ARBA00022679"/>
    </source>
</evidence>
<evidence type="ECO:0000256" key="7">
    <source>
        <dbReference type="ARBA" id="ARBA00023136"/>
    </source>
</evidence>
<feature type="transmembrane region" description="Helical" evidence="8">
    <location>
        <begin position="379"/>
        <end position="398"/>
    </location>
</feature>
<feature type="transmembrane region" description="Helical" evidence="8">
    <location>
        <begin position="322"/>
        <end position="345"/>
    </location>
</feature>
<keyword evidence="2" id="KW-1003">Cell membrane</keyword>
<dbReference type="AlphaFoldDB" id="A0A3R5UZH9"/>
<feature type="domain" description="ArnT-like N-terminal" evidence="9">
    <location>
        <begin position="18"/>
        <end position="219"/>
    </location>
</feature>
<proteinExistence type="predicted"/>
<dbReference type="KEGG" id="gtl:EP073_09100"/>